<keyword evidence="6" id="KW-0238">DNA-binding</keyword>
<dbReference type="InterPro" id="IPR042087">
    <property type="entry name" value="DNA_pol_B_thumb"/>
</dbReference>
<dbReference type="Gene3D" id="1.10.132.60">
    <property type="entry name" value="DNA polymerase family B, C-terminal domain"/>
    <property type="match status" value="1"/>
</dbReference>
<evidence type="ECO:0000256" key="2">
    <source>
        <dbReference type="ARBA" id="ARBA00012417"/>
    </source>
</evidence>
<dbReference type="InterPro" id="IPR043502">
    <property type="entry name" value="DNA/RNA_pol_sf"/>
</dbReference>
<dbReference type="Gene3D" id="1.10.287.690">
    <property type="entry name" value="Helix hairpin bin"/>
    <property type="match status" value="1"/>
</dbReference>
<keyword evidence="4" id="KW-0548">Nucleotidyltransferase</keyword>
<evidence type="ECO:0000259" key="8">
    <source>
        <dbReference type="Pfam" id="PF00136"/>
    </source>
</evidence>
<evidence type="ECO:0000256" key="4">
    <source>
        <dbReference type="ARBA" id="ARBA00022695"/>
    </source>
</evidence>
<dbReference type="SUPFAM" id="SSF53098">
    <property type="entry name" value="Ribonuclease H-like"/>
    <property type="match status" value="1"/>
</dbReference>
<dbReference type="PANTHER" id="PTHR10322:SF23">
    <property type="entry name" value="DNA POLYMERASE DELTA CATALYTIC SUBUNIT"/>
    <property type="match status" value="1"/>
</dbReference>
<protein>
    <recommendedName>
        <fullName evidence="2">DNA-directed DNA polymerase</fullName>
        <ecNumber evidence="2">2.7.7.7</ecNumber>
    </recommendedName>
</protein>
<dbReference type="GO" id="GO:0003677">
    <property type="term" value="F:DNA binding"/>
    <property type="evidence" value="ECO:0007669"/>
    <property type="project" value="UniProtKB-KW"/>
</dbReference>
<dbReference type="InterPro" id="IPR006134">
    <property type="entry name" value="DNA-dir_DNA_pol_B_multi_dom"/>
</dbReference>
<evidence type="ECO:0000259" key="9">
    <source>
        <dbReference type="Pfam" id="PF03104"/>
    </source>
</evidence>
<evidence type="ECO:0000256" key="3">
    <source>
        <dbReference type="ARBA" id="ARBA00022679"/>
    </source>
</evidence>
<dbReference type="PANTHER" id="PTHR10322">
    <property type="entry name" value="DNA POLYMERASE CATALYTIC SUBUNIT"/>
    <property type="match status" value="1"/>
</dbReference>
<dbReference type="SUPFAM" id="SSF56672">
    <property type="entry name" value="DNA/RNA polymerases"/>
    <property type="match status" value="1"/>
</dbReference>
<dbReference type="AlphaFoldDB" id="A0A6C0J5S2"/>
<dbReference type="SMART" id="SM00486">
    <property type="entry name" value="POLBc"/>
    <property type="match status" value="1"/>
</dbReference>
<dbReference type="InterPro" id="IPR036397">
    <property type="entry name" value="RNaseH_sf"/>
</dbReference>
<proteinExistence type="inferred from homology"/>
<evidence type="ECO:0000256" key="1">
    <source>
        <dbReference type="ARBA" id="ARBA00005755"/>
    </source>
</evidence>
<dbReference type="InterPro" id="IPR023211">
    <property type="entry name" value="DNA_pol_palm_dom_sf"/>
</dbReference>
<feature type="domain" description="DNA-directed DNA polymerase family B multifunctional" evidence="8">
    <location>
        <begin position="501"/>
        <end position="955"/>
    </location>
</feature>
<dbReference type="Pfam" id="PF03104">
    <property type="entry name" value="DNA_pol_B_exo1"/>
    <property type="match status" value="1"/>
</dbReference>
<dbReference type="InterPro" id="IPR012337">
    <property type="entry name" value="RNaseH-like_sf"/>
</dbReference>
<dbReference type="GO" id="GO:0000166">
    <property type="term" value="F:nucleotide binding"/>
    <property type="evidence" value="ECO:0007669"/>
    <property type="project" value="InterPro"/>
</dbReference>
<feature type="domain" description="DNA-directed DNA polymerase family B exonuclease" evidence="9">
    <location>
        <begin position="103"/>
        <end position="360"/>
    </location>
</feature>
<evidence type="ECO:0000256" key="6">
    <source>
        <dbReference type="ARBA" id="ARBA00023125"/>
    </source>
</evidence>
<dbReference type="InterPro" id="IPR006133">
    <property type="entry name" value="DNA-dir_DNA_pol_B_exonuc"/>
</dbReference>
<dbReference type="EC" id="2.7.7.7" evidence="2"/>
<evidence type="ECO:0000256" key="7">
    <source>
        <dbReference type="ARBA" id="ARBA00049244"/>
    </source>
</evidence>
<keyword evidence="3" id="KW-0808">Transferase</keyword>
<dbReference type="Gene3D" id="3.90.1600.10">
    <property type="entry name" value="Palm domain of DNA polymerase"/>
    <property type="match status" value="1"/>
</dbReference>
<organism evidence="10">
    <name type="scientific">viral metagenome</name>
    <dbReference type="NCBI Taxonomy" id="1070528"/>
    <lineage>
        <taxon>unclassified sequences</taxon>
        <taxon>metagenomes</taxon>
        <taxon>organismal metagenomes</taxon>
    </lineage>
</organism>
<dbReference type="InterPro" id="IPR017964">
    <property type="entry name" value="DNA-dir_DNA_pol_B_CS"/>
</dbReference>
<reference evidence="10" key="1">
    <citation type="journal article" date="2020" name="Nature">
        <title>Giant virus diversity and host interactions through global metagenomics.</title>
        <authorList>
            <person name="Schulz F."/>
            <person name="Roux S."/>
            <person name="Paez-Espino D."/>
            <person name="Jungbluth S."/>
            <person name="Walsh D.A."/>
            <person name="Denef V.J."/>
            <person name="McMahon K.D."/>
            <person name="Konstantinidis K.T."/>
            <person name="Eloe-Fadrosh E.A."/>
            <person name="Kyrpides N.C."/>
            <person name="Woyke T."/>
        </authorList>
    </citation>
    <scope>NUCLEOTIDE SEQUENCE</scope>
    <source>
        <strain evidence="10">GVMAG-M-3300025778-1</strain>
    </source>
</reference>
<name>A0A6C0J5S2_9ZZZZ</name>
<dbReference type="GO" id="GO:0006261">
    <property type="term" value="P:DNA-templated DNA replication"/>
    <property type="evidence" value="ECO:0007669"/>
    <property type="project" value="TreeGrafter"/>
</dbReference>
<dbReference type="PRINTS" id="PR00106">
    <property type="entry name" value="DNAPOLB"/>
</dbReference>
<dbReference type="PROSITE" id="PS00116">
    <property type="entry name" value="DNA_POLYMERASE_B"/>
    <property type="match status" value="1"/>
</dbReference>
<dbReference type="Gene3D" id="3.30.420.10">
    <property type="entry name" value="Ribonuclease H-like superfamily/Ribonuclease H"/>
    <property type="match status" value="2"/>
</dbReference>
<dbReference type="Pfam" id="PF00136">
    <property type="entry name" value="DNA_pol_B"/>
    <property type="match status" value="1"/>
</dbReference>
<keyword evidence="5" id="KW-0239">DNA-directed DNA polymerase</keyword>
<dbReference type="GO" id="GO:0003887">
    <property type="term" value="F:DNA-directed DNA polymerase activity"/>
    <property type="evidence" value="ECO:0007669"/>
    <property type="project" value="UniProtKB-KW"/>
</dbReference>
<dbReference type="InterPro" id="IPR050240">
    <property type="entry name" value="DNA_pol_type-B"/>
</dbReference>
<evidence type="ECO:0000313" key="10">
    <source>
        <dbReference type="EMBL" id="QHU00046.1"/>
    </source>
</evidence>
<comment type="catalytic activity">
    <reaction evidence="7">
        <text>DNA(n) + a 2'-deoxyribonucleoside 5'-triphosphate = DNA(n+1) + diphosphate</text>
        <dbReference type="Rhea" id="RHEA:22508"/>
        <dbReference type="Rhea" id="RHEA-COMP:17339"/>
        <dbReference type="Rhea" id="RHEA-COMP:17340"/>
        <dbReference type="ChEBI" id="CHEBI:33019"/>
        <dbReference type="ChEBI" id="CHEBI:61560"/>
        <dbReference type="ChEBI" id="CHEBI:173112"/>
        <dbReference type="EC" id="2.7.7.7"/>
    </reaction>
</comment>
<comment type="similarity">
    <text evidence="1">Belongs to the DNA polymerase type-B family.</text>
</comment>
<dbReference type="EMBL" id="MN740321">
    <property type="protein sequence ID" value="QHU00046.1"/>
    <property type="molecule type" value="Genomic_DNA"/>
</dbReference>
<sequence>MESIQPCDWHEHDIGSRDEKEYVIDIYGRLPSGDSALLRVTGFTPYLYVGGDKRVPFSKQVEKYDVLAGFNGLKKTKVWRMMCNTLNQFFQNGRSLAEDGRTLYESNLPPFLRMIHEQHLNPGSPIQFEGKELILPPKPKRHEDDEDDDEPEFTVDQMFTCDYRKIAPAPTVSIPMKVASYDLEMYSASGQFPIPSRDPIIQIGVSFRWSNDLMTPTKKYVFVFGTVDPSDEPDTTFKGCKSEIDVLYSFLDCINSENPDIMCGYNTFGFDDGYIEGRCKVLGILEQMNLSRAPMAKKNTAERGSSKPVWGIRFTDTKKFELASGKYDLTPLAIRGRLGIDLLLNMRREHSLDSFKLDSVASVFLRDKVISYERGIIKTKSTRGLRNGSYVRFELVGNTSDPYHDGAKFIISSLTANSFEIKGVHDLFKDLTPAQRASIEWTFTKDDVEPQELFRLHREGGPSGRARIAKYCIQDCDLVLTLMNRLDTIVSARGMADVCKVPMSFVLTRGQGIKIFSAVVYYASQRDQILQTQESVDDDSSYEGAVVIQPQIGMYLDQPISVLDFNSLYPSNMIAYNLSPDTLVSRRVYDADHTVCIEKEGLTNEEIEKYEEEGFVMDEAVKYTDNDKKVVCRYIKPLKDNPQTVGILPKTLEIMLAKRKEYKNMMEDHKYDEAQRSVFNGLQLAYKVVANSIYGQCGSKTSAIRKLCVAACTTAVGRDRLHFAKKVVEDEFGAEVVYGDTDSIFIKFPTKSLEESIQLGIKAGKRITEQCRKAHKIAYEKTFYPFILFCRKRYVGIKYEEDPTKGKRMSMGIVLKRRDNAPIVKDVFGGAVDMLLQERDVKKAQLFVKDMLRDILDNKKPLDKFIISKSLRDDYKNPGQIAHRVLADRMAARDPGTAPKVGDRIQYIYVTKNKDAAKQGDRIEHIDYVRSNGLVPDTRFYITNQIQNPVAQLFALCIEKLDGYKEPRPTYASLLSDALEDCKGDAEEAVLTVLKQKEKHLDSLMFLRSPYLMNQKTLTGMWGK</sequence>
<dbReference type="Gene3D" id="3.30.342.10">
    <property type="entry name" value="DNA Polymerase, chain B, domain 1"/>
    <property type="match status" value="1"/>
</dbReference>
<evidence type="ECO:0000256" key="5">
    <source>
        <dbReference type="ARBA" id="ARBA00022932"/>
    </source>
</evidence>
<dbReference type="InterPro" id="IPR006172">
    <property type="entry name" value="DNA-dir_DNA_pol_B"/>
</dbReference>
<accession>A0A6C0J5S2</accession>